<dbReference type="GO" id="GO:0005524">
    <property type="term" value="F:ATP binding"/>
    <property type="evidence" value="ECO:0007669"/>
    <property type="project" value="InterPro"/>
</dbReference>
<dbReference type="PANTHER" id="PTHR10073:SF54">
    <property type="entry name" value="PMS1 PROTEIN HOMOLOG 1"/>
    <property type="match status" value="1"/>
</dbReference>
<dbReference type="GO" id="GO:0140664">
    <property type="term" value="F:ATP-dependent DNA damage sensor activity"/>
    <property type="evidence" value="ECO:0007669"/>
    <property type="project" value="InterPro"/>
</dbReference>
<evidence type="ECO:0000313" key="6">
    <source>
        <dbReference type="EMBL" id="KAK7571991.1"/>
    </source>
</evidence>
<keyword evidence="3" id="KW-0539">Nucleus</keyword>
<dbReference type="CDD" id="cd00084">
    <property type="entry name" value="HMG-box_SF"/>
    <property type="match status" value="1"/>
</dbReference>
<dbReference type="InterPro" id="IPR014762">
    <property type="entry name" value="DNA_mismatch_repair_CS"/>
</dbReference>
<dbReference type="InterPro" id="IPR014721">
    <property type="entry name" value="Ribsml_uS5_D2-typ_fold_subgr"/>
</dbReference>
<dbReference type="InterPro" id="IPR013507">
    <property type="entry name" value="DNA_mismatch_S5_2-like"/>
</dbReference>
<evidence type="ECO:0000256" key="3">
    <source>
        <dbReference type="PROSITE-ProRule" id="PRU00267"/>
    </source>
</evidence>
<feature type="DNA-binding region" description="HMG box" evidence="3">
    <location>
        <begin position="659"/>
        <end position="718"/>
    </location>
</feature>
<dbReference type="SUPFAM" id="SSF47095">
    <property type="entry name" value="HMG-box"/>
    <property type="match status" value="1"/>
</dbReference>
<dbReference type="InterPro" id="IPR036910">
    <property type="entry name" value="HMG_box_dom_sf"/>
</dbReference>
<comment type="caution">
    <text evidence="6">The sequence shown here is derived from an EMBL/GenBank/DDBJ whole genome shotgun (WGS) entry which is preliminary data.</text>
</comment>
<feature type="region of interest" description="Disordered" evidence="4">
    <location>
        <begin position="702"/>
        <end position="727"/>
    </location>
</feature>
<keyword evidence="2" id="KW-0227">DNA damage</keyword>
<proteinExistence type="inferred from homology"/>
<dbReference type="FunFam" id="3.30.565.10:FF:000017">
    <property type="entry name" value="PMS1 homolog 1, mismatch repair system component"/>
    <property type="match status" value="1"/>
</dbReference>
<comment type="similarity">
    <text evidence="1">Belongs to the DNA mismatch repair MutL/HexB family.</text>
</comment>
<dbReference type="Pfam" id="PF13589">
    <property type="entry name" value="HATPase_c_3"/>
    <property type="match status" value="1"/>
</dbReference>
<dbReference type="Pfam" id="PF00505">
    <property type="entry name" value="HMG_box"/>
    <property type="match status" value="1"/>
</dbReference>
<feature type="compositionally biased region" description="Basic and acidic residues" evidence="4">
    <location>
        <begin position="702"/>
        <end position="712"/>
    </location>
</feature>
<dbReference type="InterPro" id="IPR036890">
    <property type="entry name" value="HATPase_C_sf"/>
</dbReference>
<dbReference type="PROSITE" id="PS50118">
    <property type="entry name" value="HMG_BOX_2"/>
    <property type="match status" value="1"/>
</dbReference>
<accession>A0AAN9XYG1</accession>
<dbReference type="Proteomes" id="UP001367676">
    <property type="component" value="Unassembled WGS sequence"/>
</dbReference>
<dbReference type="GO" id="GO:0032389">
    <property type="term" value="C:MutLalpha complex"/>
    <property type="evidence" value="ECO:0007669"/>
    <property type="project" value="TreeGrafter"/>
</dbReference>
<keyword evidence="7" id="KW-1185">Reference proteome</keyword>
<reference evidence="6 7" key="1">
    <citation type="submission" date="2024-03" db="EMBL/GenBank/DDBJ databases">
        <title>Adaptation during the transition from Ophiocordyceps entomopathogen to insect associate is accompanied by gene loss and intensified selection.</title>
        <authorList>
            <person name="Ward C.M."/>
            <person name="Onetto C.A."/>
            <person name="Borneman A.R."/>
        </authorList>
    </citation>
    <scope>NUCLEOTIDE SEQUENCE [LARGE SCALE GENOMIC DNA]</scope>
    <source>
        <strain evidence="6">AWRI1</strain>
        <tissue evidence="6">Single Adult Female</tissue>
    </source>
</reference>
<dbReference type="NCBIfam" id="TIGR00585">
    <property type="entry name" value="mutl"/>
    <property type="match status" value="1"/>
</dbReference>
<dbReference type="PROSITE" id="PS00058">
    <property type="entry name" value="DNA_MISMATCH_REPAIR_1"/>
    <property type="match status" value="1"/>
</dbReference>
<evidence type="ECO:0000256" key="1">
    <source>
        <dbReference type="ARBA" id="ARBA00006082"/>
    </source>
</evidence>
<dbReference type="InterPro" id="IPR002099">
    <property type="entry name" value="MutL/Mlh/PMS"/>
</dbReference>
<dbReference type="SMART" id="SM01340">
    <property type="entry name" value="DNA_mis_repair"/>
    <property type="match status" value="1"/>
</dbReference>
<protein>
    <recommendedName>
        <fullName evidence="5">HMG box domain-containing protein</fullName>
    </recommendedName>
</protein>
<evidence type="ECO:0000256" key="2">
    <source>
        <dbReference type="ARBA" id="ARBA00022763"/>
    </source>
</evidence>
<dbReference type="SUPFAM" id="SSF54211">
    <property type="entry name" value="Ribosomal protein S5 domain 2-like"/>
    <property type="match status" value="1"/>
</dbReference>
<dbReference type="CDD" id="cd16926">
    <property type="entry name" value="HATPase_MutL-MLH-PMS-like"/>
    <property type="match status" value="1"/>
</dbReference>
<feature type="compositionally biased region" description="Basic and acidic residues" evidence="4">
    <location>
        <begin position="627"/>
        <end position="641"/>
    </location>
</feature>
<dbReference type="GO" id="GO:0016887">
    <property type="term" value="F:ATP hydrolysis activity"/>
    <property type="evidence" value="ECO:0007669"/>
    <property type="project" value="InterPro"/>
</dbReference>
<dbReference type="CDD" id="cd00782">
    <property type="entry name" value="MutL_Trans"/>
    <property type="match status" value="1"/>
</dbReference>
<dbReference type="Gene3D" id="1.10.30.10">
    <property type="entry name" value="High mobility group box domain"/>
    <property type="match status" value="1"/>
</dbReference>
<feature type="domain" description="HMG box" evidence="5">
    <location>
        <begin position="659"/>
        <end position="718"/>
    </location>
</feature>
<evidence type="ECO:0000313" key="7">
    <source>
        <dbReference type="Proteomes" id="UP001367676"/>
    </source>
</evidence>
<dbReference type="Gene3D" id="3.30.230.10">
    <property type="match status" value="1"/>
</dbReference>
<organism evidence="6 7">
    <name type="scientific">Parthenolecanium corni</name>
    <dbReference type="NCBI Taxonomy" id="536013"/>
    <lineage>
        <taxon>Eukaryota</taxon>
        <taxon>Metazoa</taxon>
        <taxon>Ecdysozoa</taxon>
        <taxon>Arthropoda</taxon>
        <taxon>Hexapoda</taxon>
        <taxon>Insecta</taxon>
        <taxon>Pterygota</taxon>
        <taxon>Neoptera</taxon>
        <taxon>Paraneoptera</taxon>
        <taxon>Hemiptera</taxon>
        <taxon>Sternorrhyncha</taxon>
        <taxon>Coccoidea</taxon>
        <taxon>Coccidae</taxon>
        <taxon>Parthenolecanium</taxon>
    </lineage>
</organism>
<evidence type="ECO:0000256" key="4">
    <source>
        <dbReference type="SAM" id="MobiDB-lite"/>
    </source>
</evidence>
<dbReference type="SUPFAM" id="SSF55874">
    <property type="entry name" value="ATPase domain of HSP90 chaperone/DNA topoisomerase II/histidine kinase"/>
    <property type="match status" value="1"/>
</dbReference>
<dbReference type="InterPro" id="IPR038973">
    <property type="entry name" value="MutL/Mlh/Pms-like"/>
</dbReference>
<dbReference type="InterPro" id="IPR020568">
    <property type="entry name" value="Ribosomal_Su5_D2-typ_SF"/>
</dbReference>
<dbReference type="AlphaFoldDB" id="A0AAN9XYG1"/>
<evidence type="ECO:0000259" key="5">
    <source>
        <dbReference type="PROSITE" id="PS50118"/>
    </source>
</evidence>
<dbReference type="PANTHER" id="PTHR10073">
    <property type="entry name" value="DNA MISMATCH REPAIR PROTEIN MLH, PMS, MUTL"/>
    <property type="match status" value="1"/>
</dbReference>
<keyword evidence="3" id="KW-0238">DNA-binding</keyword>
<dbReference type="GO" id="GO:0006298">
    <property type="term" value="P:mismatch repair"/>
    <property type="evidence" value="ECO:0007669"/>
    <property type="project" value="InterPro"/>
</dbReference>
<dbReference type="Gene3D" id="3.30.565.10">
    <property type="entry name" value="Histidine kinase-like ATPase, C-terminal domain"/>
    <property type="match status" value="1"/>
</dbReference>
<feature type="region of interest" description="Disordered" evidence="4">
    <location>
        <begin position="627"/>
        <end position="657"/>
    </location>
</feature>
<sequence length="979" mass="111095">MSVQQLPHGVIKLISSTQVISSVSSVVKELVENSIDAGASVIDIKLEKTGLEKIEIRDNGCGIAKADALNVCLSNYTSKIYSFDDLENLESYGFRGEALYSLCAVSQLNITTKTEAEDVACTYTYDNNGTVREVQPSHYMKGTIVSVTNLFKNVPVRRQYYENTRQATAELKRTEKIVKLLSVIHPKLRVTIAHNKCLIWQKTAVFSLRQSLMQVYPHVVLKNLVEYKSTLDDMTIEMLICKRDCNWSVLCQPLSEAILFFVNKRPIRDKKVEKVVLEEMTHLFASSLPHNKCPLTLISLTLSPQYLDVNVEPDKSKIFMKNHEEVLKQIRESIMLHFYEQPVVSESQISEENNHQEAGVKRKIDDSSADTMLPKRIQFDDVASVKLLTRPPSANISTPKDEDLVLSKDDLLDLDASQFEENSKDNELFSMENPSFEILENTAEEDFQVEKNMFESVIENTECQMEKNVFNSVDESSENTQLLSFNIPFESISENGNVISALPENRIADNSANCNNNQNFLNKNESLGNEFEFNLSLPENSFQDLKKDFFTNNDNKISSTSDKVLNQTTLSQWSKGLIDIGGNMVEVRYNLYLLRVVSDICRHYCDLKNSQGSAVIANALNARLTKRTDEGARKSEKRPKSNDIFSPCTMERSVSSQMGRKDLAGLTNFARTVRSEIIKENPGISFTKVASELANRWRNMKDDEKDTFSERSKAKKNQKLSTTNSPPTPLVKKTYIHSIDWSVDAIKNQLRKIKSTSVKKYTFVIGPLRKESEWVCRIGHHLVAIQIHQLKKNVLVHRDLCHISLPLQILDVPLQIDTSIIGADLWDVLLSLKKCNLDESGRFYISDPRILKNGFKVVVEEEFPEKFKALIIETSDECQPFVVETLVETLKLIQVFEDVQNCRPTVIKRYILAKFSQDQDYSPASESEIEVLLAYWVQQMAEISVCPSDIPTSVKLYSFSKTLKPLPLGRPSPSSGKRP</sequence>
<dbReference type="Pfam" id="PF01119">
    <property type="entry name" value="DNA_mis_repair"/>
    <property type="match status" value="1"/>
</dbReference>
<gene>
    <name evidence="6" type="ORF">V9T40_014463</name>
</gene>
<dbReference type="InterPro" id="IPR009071">
    <property type="entry name" value="HMG_box_dom"/>
</dbReference>
<dbReference type="GO" id="GO:0030983">
    <property type="term" value="F:mismatched DNA binding"/>
    <property type="evidence" value="ECO:0007669"/>
    <property type="project" value="InterPro"/>
</dbReference>
<dbReference type="EMBL" id="JBBCAQ010000038">
    <property type="protein sequence ID" value="KAK7571991.1"/>
    <property type="molecule type" value="Genomic_DNA"/>
</dbReference>
<name>A0AAN9XYG1_9HEMI</name>